<evidence type="ECO:0000313" key="5">
    <source>
        <dbReference type="Proteomes" id="UP000500826"/>
    </source>
</evidence>
<keyword evidence="1" id="KW-0560">Oxidoreductase</keyword>
<protein>
    <recommendedName>
        <fullName evidence="3">FAD-binding domain-containing protein</fullName>
    </recommendedName>
</protein>
<dbReference type="PRINTS" id="PR00420">
    <property type="entry name" value="RNGMNOXGNASE"/>
</dbReference>
<dbReference type="Gene3D" id="3.40.30.120">
    <property type="match status" value="1"/>
</dbReference>
<evidence type="ECO:0000313" key="4">
    <source>
        <dbReference type="EMBL" id="QJW85833.1"/>
    </source>
</evidence>
<gene>
    <name evidence="4" type="ORF">HK414_16260</name>
</gene>
<keyword evidence="5" id="KW-1185">Reference proteome</keyword>
<feature type="compositionally biased region" description="Basic residues" evidence="2">
    <location>
        <begin position="86"/>
        <end position="113"/>
    </location>
</feature>
<dbReference type="Proteomes" id="UP000500826">
    <property type="component" value="Chromosome"/>
</dbReference>
<dbReference type="PANTHER" id="PTHR43476">
    <property type="entry name" value="3-(3-HYDROXY-PHENYL)PROPIONATE/3-HYDROXYCINNAMIC ACID HYDROXYLASE"/>
    <property type="match status" value="1"/>
</dbReference>
<evidence type="ECO:0000259" key="3">
    <source>
        <dbReference type="Pfam" id="PF01494"/>
    </source>
</evidence>
<dbReference type="Gene3D" id="3.30.9.10">
    <property type="entry name" value="D-Amino Acid Oxidase, subunit A, domain 2"/>
    <property type="match status" value="1"/>
</dbReference>
<dbReference type="EMBL" id="CP053418">
    <property type="protein sequence ID" value="QJW85833.1"/>
    <property type="molecule type" value="Genomic_DNA"/>
</dbReference>
<evidence type="ECO:0000256" key="2">
    <source>
        <dbReference type="SAM" id="MobiDB-lite"/>
    </source>
</evidence>
<evidence type="ECO:0000256" key="1">
    <source>
        <dbReference type="ARBA" id="ARBA00023002"/>
    </source>
</evidence>
<feature type="region of interest" description="Disordered" evidence="2">
    <location>
        <begin position="1"/>
        <end position="113"/>
    </location>
</feature>
<proteinExistence type="predicted"/>
<dbReference type="InterPro" id="IPR036188">
    <property type="entry name" value="FAD/NAD-bd_sf"/>
</dbReference>
<dbReference type="InterPro" id="IPR050631">
    <property type="entry name" value="PheA/TfdB_FAD_monoxygenase"/>
</dbReference>
<dbReference type="SUPFAM" id="SSF51905">
    <property type="entry name" value="FAD/NAD(P)-binding domain"/>
    <property type="match status" value="1"/>
</dbReference>
<feature type="domain" description="FAD-binding" evidence="3">
    <location>
        <begin position="208"/>
        <end position="305"/>
    </location>
</feature>
<dbReference type="InterPro" id="IPR002938">
    <property type="entry name" value="FAD-bd"/>
</dbReference>
<sequence>MRAAWAWTTNRCAASGHRAGGAHPQAHGARPGDAFSRRTQAPTRRDRSARPPVRLAPSQRLHPAAGGCAVARGPGALSAGAGALRPQRRVVRRRRRWRRRHRAAARRRRPCRRRAARGPYAFPRRLRRRPQPRAQCLGAALRREERIHALARDRHRRRPDRHAQRLAGARPGVSIRGAGAAARHPPLRVHGATRHAGEHLRRPGPVRALLARVLPQARQVRLIRHRVYTHHARIAPTFRRGNVFIAGDAAHLMPVWQGQGFNTGIRDATNLAWKLALVVRGRAAPGLLDSYTQERHAHAAAMIDLSVLVGKIFVPSSKALRLLRDIVAPRLSRFTRLRQYIAEMRFKPMPFPAKGAVVHRGRPDPRAPIGRMFVQPRVRTAAGEVLLFDDAVGPRFVLLSWSARADAWITPAAAAVLATLDAARVVVRPDCRDLAVEPPAGGIVVADAEGGFRAWFDAAPGSVVVLRPDKVVAAVCNPCELDDVLAQLARVLHLQAPAADAVGQRSPSSVVTA</sequence>
<feature type="compositionally biased region" description="Low complexity" evidence="2">
    <location>
        <begin position="71"/>
        <end position="85"/>
    </location>
</feature>
<dbReference type="Gene3D" id="3.50.50.60">
    <property type="entry name" value="FAD/NAD(P)-binding domain"/>
    <property type="match status" value="1"/>
</dbReference>
<accession>A0ABX6P6Y4</accession>
<reference evidence="4 5" key="1">
    <citation type="submission" date="2020-05" db="EMBL/GenBank/DDBJ databases">
        <title>Ramlibacter rhizophilus sp. nov., isolated from rhizosphere soil of national flower Mugunghwa from South Korea.</title>
        <authorList>
            <person name="Zheng-Fei Y."/>
            <person name="Huan T."/>
        </authorList>
    </citation>
    <scope>NUCLEOTIDE SEQUENCE [LARGE SCALE GENOMIC DNA]</scope>
    <source>
        <strain evidence="4 5">H242</strain>
    </source>
</reference>
<organism evidence="4 5">
    <name type="scientific">Ramlibacter terrae</name>
    <dbReference type="NCBI Taxonomy" id="2732511"/>
    <lineage>
        <taxon>Bacteria</taxon>
        <taxon>Pseudomonadati</taxon>
        <taxon>Pseudomonadota</taxon>
        <taxon>Betaproteobacteria</taxon>
        <taxon>Burkholderiales</taxon>
        <taxon>Comamonadaceae</taxon>
        <taxon>Ramlibacter</taxon>
    </lineage>
</organism>
<name>A0ABX6P6Y4_9BURK</name>
<dbReference type="Pfam" id="PF01494">
    <property type="entry name" value="FAD_binding_3"/>
    <property type="match status" value="1"/>
</dbReference>
<dbReference type="PANTHER" id="PTHR43476:SF3">
    <property type="entry name" value="FAD-BINDING MONOOXYGENASE"/>
    <property type="match status" value="1"/>
</dbReference>